<evidence type="ECO:0000313" key="1">
    <source>
        <dbReference type="EMBL" id="SEU13864.1"/>
    </source>
</evidence>
<protein>
    <submittedName>
        <fullName evidence="1">Uncharacterized protein</fullName>
    </submittedName>
</protein>
<reference evidence="2" key="1">
    <citation type="submission" date="2016-10" db="EMBL/GenBank/DDBJ databases">
        <authorList>
            <person name="Varghese N."/>
            <person name="Submissions S."/>
        </authorList>
    </citation>
    <scope>NUCLEOTIDE SEQUENCE [LARGE SCALE GENOMIC DNA]</scope>
    <source>
        <strain evidence="2">NLAE-zl-G277</strain>
    </source>
</reference>
<name>A0A1I0JUR7_9FIRM</name>
<gene>
    <name evidence="1" type="ORF">SAMN05216313_13533</name>
</gene>
<dbReference type="STRING" id="460384.SAMN05216313_13533"/>
<dbReference type="EMBL" id="FOIM01000035">
    <property type="protein sequence ID" value="SEU13864.1"/>
    <property type="molecule type" value="Genomic_DNA"/>
</dbReference>
<dbReference type="RefSeq" id="WP_092369976.1">
    <property type="nucleotide sequence ID" value="NZ_CATZMQ010000004.1"/>
</dbReference>
<accession>A0A1I0JUR7</accession>
<evidence type="ECO:0000313" key="2">
    <source>
        <dbReference type="Proteomes" id="UP000198508"/>
    </source>
</evidence>
<dbReference type="AlphaFoldDB" id="A0A1I0JUR7"/>
<dbReference type="GeneID" id="93277806"/>
<keyword evidence="2" id="KW-1185">Reference proteome</keyword>
<organism evidence="1 2">
    <name type="scientific">Enterocloster lavalensis</name>
    <dbReference type="NCBI Taxonomy" id="460384"/>
    <lineage>
        <taxon>Bacteria</taxon>
        <taxon>Bacillati</taxon>
        <taxon>Bacillota</taxon>
        <taxon>Clostridia</taxon>
        <taxon>Lachnospirales</taxon>
        <taxon>Lachnospiraceae</taxon>
        <taxon>Enterocloster</taxon>
    </lineage>
</organism>
<proteinExistence type="predicted"/>
<dbReference type="Proteomes" id="UP000198508">
    <property type="component" value="Unassembled WGS sequence"/>
</dbReference>
<sequence>MSQTYTDLTETMFPDSMDQWDRYLDPTIQTISLITQYQNFYNQGKFEEANGVIENNPILKRIIVNASTMNKTLDAIMALQRFYFSDFQAYLQNIIQLKGEYASTVKYPKYSVVTYIVHDNTEAFLCLSGNCPIGTPPTNTNFWTPWTARGEKGDSGTGLTPRGTYSITKDYYVNDMVSYNNVWWYATRDNVEVTPSESDRTWVALLKFSADLLTFDNHETTLRSSTFQNALAELAKRGEHVTPVTLTAAGWSETLPYEQTVDVPGGSAELSPIMVSMLPDGAELAAQKAYNKAFGILSSGTAFLNDGSATFKVYKKPAVDITVGLKGV</sequence>